<sequence length="46" mass="5217">MKTMNLKASSFVKIKSTSLDAEALDFWGERARIQLSYMDAISAYLD</sequence>
<evidence type="ECO:0000313" key="2">
    <source>
        <dbReference type="Proteomes" id="UP000063387"/>
    </source>
</evidence>
<protein>
    <submittedName>
        <fullName evidence="1">Uncharacterized protein</fullName>
    </submittedName>
</protein>
<reference evidence="1 2" key="1">
    <citation type="journal article" date="2016" name="Genome Announc.">
        <title>Draft Genome Sequence of 'Halomonas chromatireducens' Strain AGD 8-3, a Haloalkaliphilic Chromate- and Selenite-Reducing Gammaproteobacterium.</title>
        <authorList>
            <person name="Sharko F.S."/>
            <person name="Shapovalova A.A."/>
            <person name="Tsygankova S.V."/>
            <person name="Komova A.V."/>
            <person name="Boulygina E.S."/>
            <person name="Teslyuk A.B."/>
            <person name="Gotovtsev P.M."/>
            <person name="Namsaraev Z.B."/>
            <person name="Khijniak T.V."/>
            <person name="Nedoluzhko A.V."/>
            <person name="Vasilov R.G."/>
        </authorList>
    </citation>
    <scope>NUCLEOTIDE SEQUENCE [LARGE SCALE GENOMIC DNA]</scope>
    <source>
        <strain evidence="1 2">AGD 8-3</strain>
    </source>
</reference>
<reference evidence="1 2" key="2">
    <citation type="submission" date="2016-02" db="EMBL/GenBank/DDBJ databases">
        <authorList>
            <person name="Wen L."/>
            <person name="He K."/>
            <person name="Yang H."/>
        </authorList>
    </citation>
    <scope>NUCLEOTIDE SEQUENCE [LARGE SCALE GENOMIC DNA]</scope>
    <source>
        <strain evidence="1 2">AGD 8-3</strain>
    </source>
</reference>
<organism evidence="1 2">
    <name type="scientific">Halomonas chromatireducens</name>
    <dbReference type="NCBI Taxonomy" id="507626"/>
    <lineage>
        <taxon>Bacteria</taxon>
        <taxon>Pseudomonadati</taxon>
        <taxon>Pseudomonadota</taxon>
        <taxon>Gammaproteobacteria</taxon>
        <taxon>Oceanospirillales</taxon>
        <taxon>Halomonadaceae</taxon>
        <taxon>Halomonas</taxon>
    </lineage>
</organism>
<dbReference type="KEGG" id="hco:LOKO_00409"/>
<dbReference type="EMBL" id="CP014226">
    <property type="protein sequence ID" value="AMC99505.1"/>
    <property type="molecule type" value="Genomic_DNA"/>
</dbReference>
<dbReference type="AlphaFoldDB" id="A0A0X8HBF1"/>
<dbReference type="Proteomes" id="UP000063387">
    <property type="component" value="Chromosome"/>
</dbReference>
<proteinExistence type="predicted"/>
<evidence type="ECO:0000313" key="1">
    <source>
        <dbReference type="EMBL" id="AMC99505.1"/>
    </source>
</evidence>
<name>A0A0X8HBF1_9GAMM</name>
<accession>A0A0X8HBF1</accession>
<keyword evidence="2" id="KW-1185">Reference proteome</keyword>
<dbReference type="PATRIC" id="fig|507626.3.peg.406"/>
<dbReference type="RefSeq" id="WP_158509919.1">
    <property type="nucleotide sequence ID" value="NZ_CP014226.1"/>
</dbReference>
<gene>
    <name evidence="1" type="ORF">LOKO_00409</name>
</gene>